<feature type="region of interest" description="Disordered" evidence="1">
    <location>
        <begin position="69"/>
        <end position="106"/>
    </location>
</feature>
<reference evidence="2" key="4">
    <citation type="submission" date="2019-03" db="UniProtKB">
        <authorList>
            <consortium name="EnsemblPlants"/>
        </authorList>
    </citation>
    <scope>IDENTIFICATION</scope>
</reference>
<sequence>NQLLSSLVFCCISKIHSSACLMISTFLCKLVLCGRARVNEMVCASPSYSRRLCHLLRTHRLCVRAGAGAEPKPGGEAGGVGKRRRGRPRHRRHRCGAAPAGEHRRPLGQGHRLRRLHLHRRGRAAAHRRALGRRRRCRGRHCELLSFKFKFNFKSNCLSIYPSLSYSKIRRSPWAPLST</sequence>
<protein>
    <submittedName>
        <fullName evidence="2">Uncharacterized protein</fullName>
    </submittedName>
</protein>
<dbReference type="AlphaFoldDB" id="A0A453GYI5"/>
<keyword evidence="3" id="KW-1185">Reference proteome</keyword>
<reference evidence="3" key="2">
    <citation type="journal article" date="2017" name="Nat. Plants">
        <title>The Aegilops tauschii genome reveals multiple impacts of transposons.</title>
        <authorList>
            <person name="Zhao G."/>
            <person name="Zou C."/>
            <person name="Li K."/>
            <person name="Wang K."/>
            <person name="Li T."/>
            <person name="Gao L."/>
            <person name="Zhang X."/>
            <person name="Wang H."/>
            <person name="Yang Z."/>
            <person name="Liu X."/>
            <person name="Jiang W."/>
            <person name="Mao L."/>
            <person name="Kong X."/>
            <person name="Jiao Y."/>
            <person name="Jia J."/>
        </authorList>
    </citation>
    <scope>NUCLEOTIDE SEQUENCE [LARGE SCALE GENOMIC DNA]</scope>
    <source>
        <strain evidence="3">cv. AL8/78</strain>
    </source>
</reference>
<evidence type="ECO:0000313" key="2">
    <source>
        <dbReference type="EnsemblPlants" id="AET4Gv20010300.3"/>
    </source>
</evidence>
<name>A0A453GYI5_AEGTS</name>
<accession>A0A453GYI5</accession>
<proteinExistence type="predicted"/>
<dbReference type="Gramene" id="AET4Gv20010300.3">
    <property type="protein sequence ID" value="AET4Gv20010300.3"/>
    <property type="gene ID" value="AET4Gv20010300"/>
</dbReference>
<evidence type="ECO:0000256" key="1">
    <source>
        <dbReference type="SAM" id="MobiDB-lite"/>
    </source>
</evidence>
<evidence type="ECO:0000313" key="3">
    <source>
        <dbReference type="Proteomes" id="UP000015105"/>
    </source>
</evidence>
<feature type="compositionally biased region" description="Basic residues" evidence="1">
    <location>
        <begin position="81"/>
        <end position="95"/>
    </location>
</feature>
<reference evidence="3" key="1">
    <citation type="journal article" date="2014" name="Science">
        <title>Ancient hybridizations among the ancestral genomes of bread wheat.</title>
        <authorList>
            <consortium name="International Wheat Genome Sequencing Consortium,"/>
            <person name="Marcussen T."/>
            <person name="Sandve S.R."/>
            <person name="Heier L."/>
            <person name="Spannagl M."/>
            <person name="Pfeifer M."/>
            <person name="Jakobsen K.S."/>
            <person name="Wulff B.B."/>
            <person name="Steuernagel B."/>
            <person name="Mayer K.F."/>
            <person name="Olsen O.A."/>
        </authorList>
    </citation>
    <scope>NUCLEOTIDE SEQUENCE [LARGE SCALE GENOMIC DNA]</scope>
    <source>
        <strain evidence="3">cv. AL8/78</strain>
    </source>
</reference>
<reference evidence="2" key="3">
    <citation type="journal article" date="2017" name="Nature">
        <title>Genome sequence of the progenitor of the wheat D genome Aegilops tauschii.</title>
        <authorList>
            <person name="Luo M.C."/>
            <person name="Gu Y.Q."/>
            <person name="Puiu D."/>
            <person name="Wang H."/>
            <person name="Twardziok S.O."/>
            <person name="Deal K.R."/>
            <person name="Huo N."/>
            <person name="Zhu T."/>
            <person name="Wang L."/>
            <person name="Wang Y."/>
            <person name="McGuire P.E."/>
            <person name="Liu S."/>
            <person name="Long H."/>
            <person name="Ramasamy R.K."/>
            <person name="Rodriguez J.C."/>
            <person name="Van S.L."/>
            <person name="Yuan L."/>
            <person name="Wang Z."/>
            <person name="Xia Z."/>
            <person name="Xiao L."/>
            <person name="Anderson O.D."/>
            <person name="Ouyang S."/>
            <person name="Liang Y."/>
            <person name="Zimin A.V."/>
            <person name="Pertea G."/>
            <person name="Qi P."/>
            <person name="Bennetzen J.L."/>
            <person name="Dai X."/>
            <person name="Dawson M.W."/>
            <person name="Muller H.G."/>
            <person name="Kugler K."/>
            <person name="Rivarola-Duarte L."/>
            <person name="Spannagl M."/>
            <person name="Mayer K.F.X."/>
            <person name="Lu F.H."/>
            <person name="Bevan M.W."/>
            <person name="Leroy P."/>
            <person name="Li P."/>
            <person name="You F.M."/>
            <person name="Sun Q."/>
            <person name="Liu Z."/>
            <person name="Lyons E."/>
            <person name="Wicker T."/>
            <person name="Salzberg S.L."/>
            <person name="Devos K.M."/>
            <person name="Dvorak J."/>
        </authorList>
    </citation>
    <scope>NUCLEOTIDE SEQUENCE [LARGE SCALE GENOMIC DNA]</scope>
    <source>
        <strain evidence="2">cv. AL8/78</strain>
    </source>
</reference>
<reference evidence="2" key="5">
    <citation type="journal article" date="2021" name="G3 (Bethesda)">
        <title>Aegilops tauschii genome assembly Aet v5.0 features greater sequence contiguity and improved annotation.</title>
        <authorList>
            <person name="Wang L."/>
            <person name="Zhu T."/>
            <person name="Rodriguez J.C."/>
            <person name="Deal K.R."/>
            <person name="Dubcovsky J."/>
            <person name="McGuire P.E."/>
            <person name="Lux T."/>
            <person name="Spannagl M."/>
            <person name="Mayer K.F.X."/>
            <person name="Baldrich P."/>
            <person name="Meyers B.C."/>
            <person name="Huo N."/>
            <person name="Gu Y.Q."/>
            <person name="Zhou H."/>
            <person name="Devos K.M."/>
            <person name="Bennetzen J.L."/>
            <person name="Unver T."/>
            <person name="Budak H."/>
            <person name="Gulick P.J."/>
            <person name="Galiba G."/>
            <person name="Kalapos B."/>
            <person name="Nelson D.R."/>
            <person name="Li P."/>
            <person name="You F.M."/>
            <person name="Luo M.C."/>
            <person name="Dvorak J."/>
        </authorList>
    </citation>
    <scope>NUCLEOTIDE SEQUENCE [LARGE SCALE GENOMIC DNA]</scope>
    <source>
        <strain evidence="2">cv. AL8/78</strain>
    </source>
</reference>
<dbReference type="EnsemblPlants" id="AET4Gv20010300.3">
    <property type="protein sequence ID" value="AET4Gv20010300.3"/>
    <property type="gene ID" value="AET4Gv20010300"/>
</dbReference>
<organism evidence="2 3">
    <name type="scientific">Aegilops tauschii subsp. strangulata</name>
    <name type="common">Goatgrass</name>
    <dbReference type="NCBI Taxonomy" id="200361"/>
    <lineage>
        <taxon>Eukaryota</taxon>
        <taxon>Viridiplantae</taxon>
        <taxon>Streptophyta</taxon>
        <taxon>Embryophyta</taxon>
        <taxon>Tracheophyta</taxon>
        <taxon>Spermatophyta</taxon>
        <taxon>Magnoliopsida</taxon>
        <taxon>Liliopsida</taxon>
        <taxon>Poales</taxon>
        <taxon>Poaceae</taxon>
        <taxon>BOP clade</taxon>
        <taxon>Pooideae</taxon>
        <taxon>Triticodae</taxon>
        <taxon>Triticeae</taxon>
        <taxon>Triticinae</taxon>
        <taxon>Aegilops</taxon>
    </lineage>
</organism>
<dbReference type="Proteomes" id="UP000015105">
    <property type="component" value="Chromosome 4D"/>
</dbReference>